<dbReference type="OrthoDB" id="2635882at2759"/>
<protein>
    <submittedName>
        <fullName evidence="2">Uncharacterized protein</fullName>
    </submittedName>
</protein>
<evidence type="ECO:0000313" key="2">
    <source>
        <dbReference type="EMBL" id="KAF7335465.1"/>
    </source>
</evidence>
<sequence>MAQTGTCPSGWGRKSRPDVSRGAGGMNRRFGMMGSRHRPAHPSIKTSQDSQSLRHAMATQTNRSYSEFFSSGLRAMSGMSYSSKPSSGYSSPIIPPGTPPNAALKSSGRYNVLRSLSRRPRTSSSPTSAFTPSEITTSAARKHQRRTSIVDLPSRLLGRMMNSTTDTWSLPDKAHDRVRRSEDAPYSTRNSSSYEKIRPVIDPFDASPYSSSFFIDYVETTPVSISPPPQTQRPQSFLLLGEPTKTTYLGFSLRRPRPTSIQSMPLPSQSQSRRSSLQYRPMSRDKYDRSWALEEEEAPSPAWSDDAEEMNDPAANIDWRQFHNDLLHED</sequence>
<evidence type="ECO:0000313" key="3">
    <source>
        <dbReference type="Proteomes" id="UP000620124"/>
    </source>
</evidence>
<dbReference type="AlphaFoldDB" id="A0A8H6X7H9"/>
<evidence type="ECO:0000256" key="1">
    <source>
        <dbReference type="SAM" id="MobiDB-lite"/>
    </source>
</evidence>
<dbReference type="EMBL" id="JACAZI010000024">
    <property type="protein sequence ID" value="KAF7335465.1"/>
    <property type="molecule type" value="Genomic_DNA"/>
</dbReference>
<reference evidence="2" key="1">
    <citation type="submission" date="2020-05" db="EMBL/GenBank/DDBJ databases">
        <title>Mycena genomes resolve the evolution of fungal bioluminescence.</title>
        <authorList>
            <person name="Tsai I.J."/>
        </authorList>
    </citation>
    <scope>NUCLEOTIDE SEQUENCE</scope>
    <source>
        <strain evidence="2">CCC161011</strain>
    </source>
</reference>
<feature type="region of interest" description="Disordered" evidence="1">
    <location>
        <begin position="253"/>
        <end position="317"/>
    </location>
</feature>
<feature type="compositionally biased region" description="Polar residues" evidence="1">
    <location>
        <begin position="129"/>
        <end position="139"/>
    </location>
</feature>
<dbReference type="Proteomes" id="UP000620124">
    <property type="component" value="Unassembled WGS sequence"/>
</dbReference>
<accession>A0A8H6X7H9</accession>
<feature type="region of interest" description="Disordered" evidence="1">
    <location>
        <begin position="79"/>
        <end position="146"/>
    </location>
</feature>
<keyword evidence="3" id="KW-1185">Reference proteome</keyword>
<name>A0A8H6X7H9_9AGAR</name>
<feature type="compositionally biased region" description="Basic and acidic residues" evidence="1">
    <location>
        <begin position="282"/>
        <end position="292"/>
    </location>
</feature>
<feature type="compositionally biased region" description="Polar residues" evidence="1">
    <location>
        <begin position="44"/>
        <end position="61"/>
    </location>
</feature>
<feature type="compositionally biased region" description="Low complexity" evidence="1">
    <location>
        <begin position="79"/>
        <end position="92"/>
    </location>
</feature>
<gene>
    <name evidence="2" type="ORF">MVEN_02199900</name>
</gene>
<proteinExistence type="predicted"/>
<feature type="region of interest" description="Disordered" evidence="1">
    <location>
        <begin position="1"/>
        <end position="61"/>
    </location>
</feature>
<feature type="compositionally biased region" description="Low complexity" evidence="1">
    <location>
        <begin position="260"/>
        <end position="278"/>
    </location>
</feature>
<organism evidence="2 3">
    <name type="scientific">Mycena venus</name>
    <dbReference type="NCBI Taxonomy" id="2733690"/>
    <lineage>
        <taxon>Eukaryota</taxon>
        <taxon>Fungi</taxon>
        <taxon>Dikarya</taxon>
        <taxon>Basidiomycota</taxon>
        <taxon>Agaricomycotina</taxon>
        <taxon>Agaricomycetes</taxon>
        <taxon>Agaricomycetidae</taxon>
        <taxon>Agaricales</taxon>
        <taxon>Marasmiineae</taxon>
        <taxon>Mycenaceae</taxon>
        <taxon>Mycena</taxon>
    </lineage>
</organism>
<comment type="caution">
    <text evidence="2">The sequence shown here is derived from an EMBL/GenBank/DDBJ whole genome shotgun (WGS) entry which is preliminary data.</text>
</comment>